<dbReference type="Gene3D" id="3.40.50.10490">
    <property type="entry name" value="Glucose-6-phosphate isomerase like protein, domain 1"/>
    <property type="match status" value="2"/>
</dbReference>
<dbReference type="CDD" id="cd05016">
    <property type="entry name" value="SIS_PGI_2"/>
    <property type="match status" value="1"/>
</dbReference>
<dbReference type="GO" id="GO:0004347">
    <property type="term" value="F:glucose-6-phosphate isomerase activity"/>
    <property type="evidence" value="ECO:0007669"/>
    <property type="project" value="UniProtKB-EC"/>
</dbReference>
<comment type="pathway">
    <text evidence="5">Carbohydrate degradation; glycolysis; D-glyceraldehyde 3-phosphate and glycerone phosphate from D-glucose: step 2/4.</text>
</comment>
<dbReference type="GO" id="GO:0097367">
    <property type="term" value="F:carbohydrate derivative binding"/>
    <property type="evidence" value="ECO:0007669"/>
    <property type="project" value="InterPro"/>
</dbReference>
<organism evidence="6 7">
    <name type="scientific">[Clostridium] celerecrescens 18A</name>
    <dbReference type="NCBI Taxonomy" id="1286362"/>
    <lineage>
        <taxon>Bacteria</taxon>
        <taxon>Bacillati</taxon>
        <taxon>Bacillota</taxon>
        <taxon>Clostridia</taxon>
        <taxon>Lachnospirales</taxon>
        <taxon>Lachnospiraceae</taxon>
        <taxon>Lacrimispora</taxon>
    </lineage>
</organism>
<sequence>MNVTIDLKKAETYFKEEDFKVSREKAGMALSRFLTMEDHEKVLGWVSPAILDDELEAIKAKAEEIKREGDLFVLVGVGGSNQAARAMIEALADGKGPEILYMGNTLSPYSVSKMLKRMEGRNVYINVIAKNFETLEPGSHFRILRQWMKKRYDREEMAKRIIVTGTKGSRLEGIAKENGYLFLSFPTSVGGRYSAFSPVCLLPIAAAGLDPDMYLAGMKRAAEDCRANPSSNPAVLYGAARNLLYERGYDIEMLVSFEPRYSYLTKWWVQLFGESEGKEKKGIFPSSAIYSEDLHSIGQYMQEGRRSLMETFVSAENPGAEAVIAPDPDFRDGFDYLNGMDFDQINKAAEEATLNAHWRGGVPCIRFLSKNISEETFGELFYYFMMACGISGTMMNINPFDQEGVEEYKRSMFSALGKKV</sequence>
<evidence type="ECO:0000256" key="1">
    <source>
        <dbReference type="ARBA" id="ARBA00011952"/>
    </source>
</evidence>
<keyword evidence="4 5" id="KW-0413">Isomerase</keyword>
<comment type="similarity">
    <text evidence="5">Belongs to the GPI family.</text>
</comment>
<comment type="catalytic activity">
    <reaction evidence="5">
        <text>alpha-D-glucose 6-phosphate = beta-D-fructose 6-phosphate</text>
        <dbReference type="Rhea" id="RHEA:11816"/>
        <dbReference type="ChEBI" id="CHEBI:57634"/>
        <dbReference type="ChEBI" id="CHEBI:58225"/>
        <dbReference type="EC" id="5.3.1.9"/>
    </reaction>
</comment>
<dbReference type="GO" id="GO:0006094">
    <property type="term" value="P:gluconeogenesis"/>
    <property type="evidence" value="ECO:0007669"/>
    <property type="project" value="UniProtKB-KW"/>
</dbReference>
<dbReference type="GO" id="GO:0006096">
    <property type="term" value="P:glycolytic process"/>
    <property type="evidence" value="ECO:0007669"/>
    <property type="project" value="UniProtKB-UniPathway"/>
</dbReference>
<evidence type="ECO:0000256" key="3">
    <source>
        <dbReference type="ARBA" id="ARBA00023152"/>
    </source>
</evidence>
<dbReference type="SUPFAM" id="SSF53697">
    <property type="entry name" value="SIS domain"/>
    <property type="match status" value="1"/>
</dbReference>
<dbReference type="EMBL" id="PGET01000001">
    <property type="protein sequence ID" value="PJJ29971.1"/>
    <property type="molecule type" value="Genomic_DNA"/>
</dbReference>
<dbReference type="Pfam" id="PF00342">
    <property type="entry name" value="PGI"/>
    <property type="match status" value="1"/>
</dbReference>
<evidence type="ECO:0000256" key="2">
    <source>
        <dbReference type="ARBA" id="ARBA00022432"/>
    </source>
</evidence>
<comment type="caution">
    <text evidence="6">The sequence shown here is derived from an EMBL/GenBank/DDBJ whole genome shotgun (WGS) entry which is preliminary data.</text>
</comment>
<evidence type="ECO:0000313" key="7">
    <source>
        <dbReference type="Proteomes" id="UP000231092"/>
    </source>
</evidence>
<dbReference type="PROSITE" id="PS00174">
    <property type="entry name" value="P_GLUCOSE_ISOMERASE_2"/>
    <property type="match status" value="1"/>
</dbReference>
<dbReference type="PROSITE" id="PS51463">
    <property type="entry name" value="P_GLUCOSE_ISOMERASE_3"/>
    <property type="match status" value="1"/>
</dbReference>
<dbReference type="GO" id="GO:0048029">
    <property type="term" value="F:monosaccharide binding"/>
    <property type="evidence" value="ECO:0007669"/>
    <property type="project" value="TreeGrafter"/>
</dbReference>
<gene>
    <name evidence="6" type="ORF">H171_3538</name>
</gene>
<dbReference type="InterPro" id="IPR001672">
    <property type="entry name" value="G6P_Isomerase"/>
</dbReference>
<dbReference type="InterPro" id="IPR018189">
    <property type="entry name" value="Phosphoglucose_isomerase_CS"/>
</dbReference>
<dbReference type="RefSeq" id="WP_157803182.1">
    <property type="nucleotide sequence ID" value="NZ_PGET01000001.1"/>
</dbReference>
<protein>
    <recommendedName>
        <fullName evidence="1 5">Glucose-6-phosphate isomerase</fullName>
        <ecNumber evidence="1 5">5.3.1.9</ecNumber>
    </recommendedName>
</protein>
<dbReference type="AlphaFoldDB" id="A0A2M8Z961"/>
<dbReference type="Proteomes" id="UP000231092">
    <property type="component" value="Unassembled WGS sequence"/>
</dbReference>
<dbReference type="OrthoDB" id="140919at2"/>
<dbReference type="PANTHER" id="PTHR11469:SF1">
    <property type="entry name" value="GLUCOSE-6-PHOSPHATE ISOMERASE"/>
    <property type="match status" value="1"/>
</dbReference>
<keyword evidence="2 5" id="KW-0312">Gluconeogenesis</keyword>
<evidence type="ECO:0000313" key="6">
    <source>
        <dbReference type="EMBL" id="PJJ29971.1"/>
    </source>
</evidence>
<proteinExistence type="inferred from homology"/>
<dbReference type="UniPathway" id="UPA00109">
    <property type="reaction ID" value="UER00181"/>
</dbReference>
<reference evidence="6 7" key="1">
    <citation type="submission" date="2017-11" db="EMBL/GenBank/DDBJ databases">
        <title>Understudied soil microbes with underappreciated capabilities: Untangling the Clostridium saccharolyticum group.</title>
        <authorList>
            <person name="Leschine S."/>
        </authorList>
    </citation>
    <scope>NUCLEOTIDE SEQUENCE [LARGE SCALE GENOMIC DNA]</scope>
    <source>
        <strain evidence="6 7">18A</strain>
    </source>
</reference>
<name>A0A2M8Z961_9FIRM</name>
<dbReference type="PRINTS" id="PR00662">
    <property type="entry name" value="G6PISOMERASE"/>
</dbReference>
<accession>A0A2M8Z961</accession>
<evidence type="ECO:0000256" key="5">
    <source>
        <dbReference type="RuleBase" id="RU000612"/>
    </source>
</evidence>
<dbReference type="InterPro" id="IPR046348">
    <property type="entry name" value="SIS_dom_sf"/>
</dbReference>
<dbReference type="GO" id="GO:0051156">
    <property type="term" value="P:glucose 6-phosphate metabolic process"/>
    <property type="evidence" value="ECO:0007669"/>
    <property type="project" value="TreeGrafter"/>
</dbReference>
<keyword evidence="3 5" id="KW-0324">Glycolysis</keyword>
<dbReference type="PANTHER" id="PTHR11469">
    <property type="entry name" value="GLUCOSE-6-PHOSPHATE ISOMERASE"/>
    <property type="match status" value="1"/>
</dbReference>
<evidence type="ECO:0000256" key="4">
    <source>
        <dbReference type="ARBA" id="ARBA00023235"/>
    </source>
</evidence>
<dbReference type="InterPro" id="IPR035482">
    <property type="entry name" value="SIS_PGI_2"/>
</dbReference>
<dbReference type="GO" id="GO:0005829">
    <property type="term" value="C:cytosol"/>
    <property type="evidence" value="ECO:0007669"/>
    <property type="project" value="TreeGrafter"/>
</dbReference>
<dbReference type="EC" id="5.3.1.9" evidence="1 5"/>